<dbReference type="InterPro" id="IPR004031">
    <property type="entry name" value="PMP22/EMP/MP20/Claudin"/>
</dbReference>
<dbReference type="Pfam" id="PF00822">
    <property type="entry name" value="PMP22_Claudin"/>
    <property type="match status" value="1"/>
</dbReference>
<name>A0A814RWW2_ADIRI</name>
<dbReference type="EMBL" id="CAJNOR010001412">
    <property type="protein sequence ID" value="CAF1138511.1"/>
    <property type="molecule type" value="Genomic_DNA"/>
</dbReference>
<keyword evidence="7" id="KW-1185">Reference proteome</keyword>
<dbReference type="Proteomes" id="UP000663828">
    <property type="component" value="Unassembled WGS sequence"/>
</dbReference>
<organism evidence="6 7">
    <name type="scientific">Adineta ricciae</name>
    <name type="common">Rotifer</name>
    <dbReference type="NCBI Taxonomy" id="249248"/>
    <lineage>
        <taxon>Eukaryota</taxon>
        <taxon>Metazoa</taxon>
        <taxon>Spiralia</taxon>
        <taxon>Gnathifera</taxon>
        <taxon>Rotifera</taxon>
        <taxon>Eurotatoria</taxon>
        <taxon>Bdelloidea</taxon>
        <taxon>Adinetida</taxon>
        <taxon>Adinetidae</taxon>
        <taxon>Adineta</taxon>
    </lineage>
</organism>
<feature type="transmembrane region" description="Helical" evidence="5">
    <location>
        <begin position="109"/>
        <end position="133"/>
    </location>
</feature>
<feature type="transmembrane region" description="Helical" evidence="5">
    <location>
        <begin position="139"/>
        <end position="162"/>
    </location>
</feature>
<evidence type="ECO:0000256" key="3">
    <source>
        <dbReference type="ARBA" id="ARBA00022989"/>
    </source>
</evidence>
<dbReference type="Gene3D" id="1.20.140.150">
    <property type="match status" value="1"/>
</dbReference>
<keyword evidence="4 5" id="KW-0472">Membrane</keyword>
<evidence type="ECO:0000313" key="6">
    <source>
        <dbReference type="EMBL" id="CAF1138511.1"/>
    </source>
</evidence>
<feature type="transmembrane region" description="Helical" evidence="5">
    <location>
        <begin position="76"/>
        <end position="97"/>
    </location>
</feature>
<comment type="caution">
    <text evidence="6">The sequence shown here is derived from an EMBL/GenBank/DDBJ whole genome shotgun (WGS) entry which is preliminary data.</text>
</comment>
<evidence type="ECO:0000256" key="2">
    <source>
        <dbReference type="ARBA" id="ARBA00022692"/>
    </source>
</evidence>
<sequence>MAFENRRVIFITSSVLAVTAILYIIANGLPMWFQLSSASGSFVFGLWQGCLKRGAKLVCESLPTARAKDNVLAARAFMTVSCILSSSSAVSVLLIAFVNENLKKNISMLAKGLVVASLISGIIGVSLGISITVDALNAGASVGASFILAIIALVFNIVIYSVHAGEYLSTLKINAKADRTASVKNYGSTYEANKRRHIEALKRAGLYDAYLALAVTIGIQ</sequence>
<evidence type="ECO:0000256" key="4">
    <source>
        <dbReference type="ARBA" id="ARBA00023136"/>
    </source>
</evidence>
<gene>
    <name evidence="6" type="ORF">XAT740_LOCUS20287</name>
</gene>
<evidence type="ECO:0000313" key="7">
    <source>
        <dbReference type="Proteomes" id="UP000663828"/>
    </source>
</evidence>
<dbReference type="GO" id="GO:0016020">
    <property type="term" value="C:membrane"/>
    <property type="evidence" value="ECO:0007669"/>
    <property type="project" value="UniProtKB-SubCell"/>
</dbReference>
<dbReference type="AlphaFoldDB" id="A0A814RWW2"/>
<protein>
    <submittedName>
        <fullName evidence="6">Uncharacterized protein</fullName>
    </submittedName>
</protein>
<comment type="subcellular location">
    <subcellularLocation>
        <location evidence="1">Membrane</location>
        <topology evidence="1">Multi-pass membrane protein</topology>
    </subcellularLocation>
</comment>
<feature type="transmembrane region" description="Helical" evidence="5">
    <location>
        <begin position="7"/>
        <end position="26"/>
    </location>
</feature>
<keyword evidence="3 5" id="KW-1133">Transmembrane helix</keyword>
<accession>A0A814RWW2</accession>
<evidence type="ECO:0000256" key="5">
    <source>
        <dbReference type="SAM" id="Phobius"/>
    </source>
</evidence>
<reference evidence="6" key="1">
    <citation type="submission" date="2021-02" db="EMBL/GenBank/DDBJ databases">
        <authorList>
            <person name="Nowell W R."/>
        </authorList>
    </citation>
    <scope>NUCLEOTIDE SEQUENCE</scope>
</reference>
<proteinExistence type="predicted"/>
<keyword evidence="2 5" id="KW-0812">Transmembrane</keyword>
<evidence type="ECO:0000256" key="1">
    <source>
        <dbReference type="ARBA" id="ARBA00004141"/>
    </source>
</evidence>